<keyword evidence="13" id="KW-0732">Signal</keyword>
<keyword evidence="16" id="KW-1185">Reference proteome</keyword>
<feature type="compositionally biased region" description="Low complexity" evidence="11">
    <location>
        <begin position="239"/>
        <end position="248"/>
    </location>
</feature>
<feature type="domain" description="Protein kinase" evidence="14">
    <location>
        <begin position="357"/>
        <end position="639"/>
    </location>
</feature>
<evidence type="ECO:0000256" key="13">
    <source>
        <dbReference type="SAM" id="SignalP"/>
    </source>
</evidence>
<dbReference type="GO" id="GO:0004672">
    <property type="term" value="F:protein kinase activity"/>
    <property type="evidence" value="ECO:0007669"/>
    <property type="project" value="InterPro"/>
</dbReference>
<evidence type="ECO:0000259" key="14">
    <source>
        <dbReference type="PROSITE" id="PS50011"/>
    </source>
</evidence>
<comment type="similarity">
    <text evidence="2">Belongs to the RLP family.</text>
</comment>
<dbReference type="InterPro" id="IPR046959">
    <property type="entry name" value="PRK1-6/SRF4-like"/>
</dbReference>
<evidence type="ECO:0000256" key="8">
    <source>
        <dbReference type="ARBA" id="ARBA00022989"/>
    </source>
</evidence>
<dbReference type="EMBL" id="JAVYJV010000021">
    <property type="protein sequence ID" value="KAK4343103.1"/>
    <property type="molecule type" value="Genomic_DNA"/>
</dbReference>
<comment type="caution">
    <text evidence="15">The sequence shown here is derived from an EMBL/GenBank/DDBJ whole genome shotgun (WGS) entry which is preliminary data.</text>
</comment>
<dbReference type="InterPro" id="IPR011009">
    <property type="entry name" value="Kinase-like_dom_sf"/>
</dbReference>
<dbReference type="FunFam" id="1.10.510.10:FF:000095">
    <property type="entry name" value="protein STRUBBELIG-RECEPTOR FAMILY 8"/>
    <property type="match status" value="1"/>
</dbReference>
<proteinExistence type="inferred from homology"/>
<sequence length="669" mass="73931">MNRLFLLLTLLITAVTAAIDGGAGNDTAALLLFQSQTDIHGTLLHNWTLPTNSTTACTAQWVGIKCINNRISAVILPFLNLRGPITALASLPLLRLLDLRNNRLNGTLQPITQCTNLKLIYLSGNDFSGEIPPEISNLRRLLRLDISNNNLEGSIPIQLANLTRLLTLCLQNNQLSGTIPKSLNFLENVKELNFSNNELYGLVPNGLYNKFGENSFEGNEGLCGIGNLPQCSYTGETVPSNPSSLPSSTTATIEEPREKKSRKGLSRGGVVAIVMVNVVALLVVVSFMVAYYCGKYSRESYSMSGSECGKRRSSYSSEKRVYANYGGGDSDGTTATDRCKLVFFDRRKQFELEELLRASAEMLGKGCLGTVYKAVLDDGIVVAVKRLKDANPCARKEFEQYMDVIGKLKHPNMVKLRAYYYAKEEKLLVYDYLPNGSLHSLLHGNRGPGRIPLDWTTRISLVLGAARGLAHIHEEYADSRIPHGNVKSSNVLLDKNGVACISDFGLSLLLNPVHAIARLGGYKAPEQSEIKRLSQKSDVYSFGVLLLEVLTGRAPSEYPSPTRPRVEEEELAVDLPKWVRSVVRDEWTAEVFDQELLRYKNIEEELVSMLHVAMACVVPQPEKRPTMVEVVKLIEEIRVEQSPLGEDYDESRNSLSPSLATTEDGLPGY</sequence>
<evidence type="ECO:0000256" key="5">
    <source>
        <dbReference type="ARBA" id="ARBA00022737"/>
    </source>
</evidence>
<dbReference type="InterPro" id="IPR032675">
    <property type="entry name" value="LRR_dom_sf"/>
</dbReference>
<evidence type="ECO:0000256" key="7">
    <source>
        <dbReference type="ARBA" id="ARBA00022840"/>
    </source>
</evidence>
<dbReference type="InterPro" id="IPR001245">
    <property type="entry name" value="Ser-Thr/Tyr_kinase_cat_dom"/>
</dbReference>
<organism evidence="15 16">
    <name type="scientific">Anisodus tanguticus</name>
    <dbReference type="NCBI Taxonomy" id="243964"/>
    <lineage>
        <taxon>Eukaryota</taxon>
        <taxon>Viridiplantae</taxon>
        <taxon>Streptophyta</taxon>
        <taxon>Embryophyta</taxon>
        <taxon>Tracheophyta</taxon>
        <taxon>Spermatophyta</taxon>
        <taxon>Magnoliopsida</taxon>
        <taxon>eudicotyledons</taxon>
        <taxon>Gunneridae</taxon>
        <taxon>Pentapetalae</taxon>
        <taxon>asterids</taxon>
        <taxon>lamiids</taxon>
        <taxon>Solanales</taxon>
        <taxon>Solanaceae</taxon>
        <taxon>Solanoideae</taxon>
        <taxon>Hyoscyameae</taxon>
        <taxon>Anisodus</taxon>
    </lineage>
</organism>
<keyword evidence="4 12" id="KW-0812">Transmembrane</keyword>
<keyword evidence="3" id="KW-0433">Leucine-rich repeat</keyword>
<dbReference type="InterPro" id="IPR000719">
    <property type="entry name" value="Prot_kinase_dom"/>
</dbReference>
<dbReference type="SUPFAM" id="SSF56112">
    <property type="entry name" value="Protein kinase-like (PK-like)"/>
    <property type="match status" value="1"/>
</dbReference>
<dbReference type="Pfam" id="PF00560">
    <property type="entry name" value="LRR_1"/>
    <property type="match status" value="3"/>
</dbReference>
<name>A0AAE1USJ2_9SOLA</name>
<keyword evidence="5" id="KW-0677">Repeat</keyword>
<dbReference type="CDD" id="cd14066">
    <property type="entry name" value="STKc_IRAK"/>
    <property type="match status" value="1"/>
</dbReference>
<dbReference type="GO" id="GO:0016020">
    <property type="term" value="C:membrane"/>
    <property type="evidence" value="ECO:0007669"/>
    <property type="project" value="UniProtKB-SubCell"/>
</dbReference>
<dbReference type="InterPro" id="IPR001611">
    <property type="entry name" value="Leu-rich_rpt"/>
</dbReference>
<keyword evidence="6" id="KW-0547">Nucleotide-binding</keyword>
<keyword evidence="7" id="KW-0067">ATP-binding</keyword>
<dbReference type="PANTHER" id="PTHR48007">
    <property type="entry name" value="LEUCINE-RICH REPEAT RECEPTOR-LIKE PROTEIN KINASE PXC1"/>
    <property type="match status" value="1"/>
</dbReference>
<feature type="signal peptide" evidence="13">
    <location>
        <begin position="1"/>
        <end position="18"/>
    </location>
</feature>
<feature type="chain" id="PRO_5042228911" description="Protein kinase domain-containing protein" evidence="13">
    <location>
        <begin position="19"/>
        <end position="669"/>
    </location>
</feature>
<evidence type="ECO:0000256" key="10">
    <source>
        <dbReference type="ARBA" id="ARBA00023180"/>
    </source>
</evidence>
<evidence type="ECO:0000256" key="1">
    <source>
        <dbReference type="ARBA" id="ARBA00004167"/>
    </source>
</evidence>
<evidence type="ECO:0000256" key="12">
    <source>
        <dbReference type="SAM" id="Phobius"/>
    </source>
</evidence>
<dbReference type="FunFam" id="3.30.200.20:FF:000307">
    <property type="entry name" value="pollen receptor-like kinase 1"/>
    <property type="match status" value="1"/>
</dbReference>
<dbReference type="Gene3D" id="3.80.10.10">
    <property type="entry name" value="Ribonuclease Inhibitor"/>
    <property type="match status" value="2"/>
</dbReference>
<dbReference type="FunFam" id="3.80.10.10:FF:000111">
    <property type="entry name" value="LRR receptor-like serine/threonine-protein kinase ERECTA"/>
    <property type="match status" value="1"/>
</dbReference>
<evidence type="ECO:0000256" key="3">
    <source>
        <dbReference type="ARBA" id="ARBA00022614"/>
    </source>
</evidence>
<protein>
    <recommendedName>
        <fullName evidence="14">Protein kinase domain-containing protein</fullName>
    </recommendedName>
</protein>
<evidence type="ECO:0000313" key="15">
    <source>
        <dbReference type="EMBL" id="KAK4343103.1"/>
    </source>
</evidence>
<dbReference type="SUPFAM" id="SSF52058">
    <property type="entry name" value="L domain-like"/>
    <property type="match status" value="1"/>
</dbReference>
<accession>A0AAE1USJ2</accession>
<dbReference type="PROSITE" id="PS50011">
    <property type="entry name" value="PROTEIN_KINASE_DOM"/>
    <property type="match status" value="1"/>
</dbReference>
<evidence type="ECO:0000256" key="11">
    <source>
        <dbReference type="SAM" id="MobiDB-lite"/>
    </source>
</evidence>
<dbReference type="Proteomes" id="UP001291623">
    <property type="component" value="Unassembled WGS sequence"/>
</dbReference>
<dbReference type="AlphaFoldDB" id="A0AAE1USJ2"/>
<evidence type="ECO:0000256" key="6">
    <source>
        <dbReference type="ARBA" id="ARBA00022741"/>
    </source>
</evidence>
<feature type="region of interest" description="Disordered" evidence="11">
    <location>
        <begin position="235"/>
        <end position="261"/>
    </location>
</feature>
<dbReference type="Pfam" id="PF07714">
    <property type="entry name" value="PK_Tyr_Ser-Thr"/>
    <property type="match status" value="1"/>
</dbReference>
<reference evidence="15" key="1">
    <citation type="submission" date="2023-12" db="EMBL/GenBank/DDBJ databases">
        <title>Genome assembly of Anisodus tanguticus.</title>
        <authorList>
            <person name="Wang Y.-J."/>
        </authorList>
    </citation>
    <scope>NUCLEOTIDE SEQUENCE</scope>
    <source>
        <strain evidence="15">KB-2021</strain>
        <tissue evidence="15">Leaf</tissue>
    </source>
</reference>
<comment type="subcellular location">
    <subcellularLocation>
        <location evidence="1">Membrane</location>
        <topology evidence="1">Single-pass membrane protein</topology>
    </subcellularLocation>
</comment>
<dbReference type="PANTHER" id="PTHR48007:SF4">
    <property type="entry name" value="LEUCINE-RICH REPEAT RECEPTOR-LIKE PROTEIN KINASE PXC1"/>
    <property type="match status" value="1"/>
</dbReference>
<dbReference type="Gene3D" id="3.30.200.20">
    <property type="entry name" value="Phosphorylase Kinase, domain 1"/>
    <property type="match status" value="1"/>
</dbReference>
<dbReference type="GO" id="GO:0005524">
    <property type="term" value="F:ATP binding"/>
    <property type="evidence" value="ECO:0007669"/>
    <property type="project" value="UniProtKB-KW"/>
</dbReference>
<keyword evidence="10" id="KW-0325">Glycoprotein</keyword>
<gene>
    <name evidence="15" type="ORF">RND71_038919</name>
</gene>
<keyword evidence="9 12" id="KW-0472">Membrane</keyword>
<evidence type="ECO:0000313" key="16">
    <source>
        <dbReference type="Proteomes" id="UP001291623"/>
    </source>
</evidence>
<evidence type="ECO:0000256" key="9">
    <source>
        <dbReference type="ARBA" id="ARBA00023136"/>
    </source>
</evidence>
<evidence type="ECO:0000256" key="4">
    <source>
        <dbReference type="ARBA" id="ARBA00022692"/>
    </source>
</evidence>
<keyword evidence="8 12" id="KW-1133">Transmembrane helix</keyword>
<feature type="region of interest" description="Disordered" evidence="11">
    <location>
        <begin position="644"/>
        <end position="669"/>
    </location>
</feature>
<evidence type="ECO:0000256" key="2">
    <source>
        <dbReference type="ARBA" id="ARBA00009592"/>
    </source>
</evidence>
<feature type="transmembrane region" description="Helical" evidence="12">
    <location>
        <begin position="269"/>
        <end position="292"/>
    </location>
</feature>
<dbReference type="Gene3D" id="1.10.510.10">
    <property type="entry name" value="Transferase(Phosphotransferase) domain 1"/>
    <property type="match status" value="1"/>
</dbReference>